<reference evidence="1" key="1">
    <citation type="journal article" date="2010" name="Science">
        <title>Plasticity of animal genome architecture unmasked by rapid evolution of a pelagic tunicate.</title>
        <authorList>
            <person name="Denoeud F."/>
            <person name="Henriet S."/>
            <person name="Mungpakdee S."/>
            <person name="Aury J.M."/>
            <person name="Da Silva C."/>
            <person name="Brinkmann H."/>
            <person name="Mikhaleva J."/>
            <person name="Olsen L.C."/>
            <person name="Jubin C."/>
            <person name="Canestro C."/>
            <person name="Bouquet J.M."/>
            <person name="Danks G."/>
            <person name="Poulain J."/>
            <person name="Campsteijn C."/>
            <person name="Adamski M."/>
            <person name="Cross I."/>
            <person name="Yadetie F."/>
            <person name="Muffato M."/>
            <person name="Louis A."/>
            <person name="Butcher S."/>
            <person name="Tsagkogeorga G."/>
            <person name="Konrad A."/>
            <person name="Singh S."/>
            <person name="Jensen M.F."/>
            <person name="Cong E.H."/>
            <person name="Eikeseth-Otteraa H."/>
            <person name="Noel B."/>
            <person name="Anthouard V."/>
            <person name="Porcel B.M."/>
            <person name="Kachouri-Lafond R."/>
            <person name="Nishino A."/>
            <person name="Ugolini M."/>
            <person name="Chourrout P."/>
            <person name="Nishida H."/>
            <person name="Aasland R."/>
            <person name="Huzurbazar S."/>
            <person name="Westhof E."/>
            <person name="Delsuc F."/>
            <person name="Lehrach H."/>
            <person name="Reinhardt R."/>
            <person name="Weissenbach J."/>
            <person name="Roy S.W."/>
            <person name="Artiguenave F."/>
            <person name="Postlethwait J.H."/>
            <person name="Manak J.R."/>
            <person name="Thompson E.M."/>
            <person name="Jaillon O."/>
            <person name="Du Pasquier L."/>
            <person name="Boudinot P."/>
            <person name="Liberles D.A."/>
            <person name="Volff J.N."/>
            <person name="Philippe H."/>
            <person name="Lenhard B."/>
            <person name="Roest Crollius H."/>
            <person name="Wincker P."/>
            <person name="Chourrout D."/>
        </authorList>
    </citation>
    <scope>NUCLEOTIDE SEQUENCE [LARGE SCALE GENOMIC DNA]</scope>
</reference>
<dbReference type="InParanoid" id="E4XRJ1"/>
<dbReference type="Gene3D" id="3.40.395.10">
    <property type="entry name" value="Adenoviral Proteinase, Chain A"/>
    <property type="match status" value="1"/>
</dbReference>
<dbReference type="Proteomes" id="UP000011014">
    <property type="component" value="Unassembled WGS sequence"/>
</dbReference>
<sequence>MGAIATEEEFYLSKRLPQRTTKHRATKWMLIHKYVINFDSQLQNQTKKRRSLSEINVADIKEITRITCSKIYGAGNRAKILLRDADEFAKFLAEQNRSGPAYNLFASAIESSFKTKKSKVAKLLDANSVDPGQSSALVYPKRACDTSKSTFATVTQPVKKARKIEHSESVLEKLTESAEYVQCAQTNAQNDVVSTSQDQPLWLSEKSNFIFGSDEKDPQFIEKPKIMSQQRALSIFQLLNQYDDCQNFSMINDQPIQKYHLKATADLIDYGCMNDYILDAFCHLLQKYNLAFNTRTTIKDTIWSQQLVSGCLSTFSEIIYSAERICFPVFVPNINSNIGHWIFCIIDTLDRSLRIFCSLNRKHEAVAIVIKSLHPIIRDDYENVWTTIYPRVPKQHCNDCGYNVAIGMFMAGCKEIIDYSDLNITTEQARATVCSSLMEGRIVIEEEMMREDTYSVNEYINL</sequence>
<evidence type="ECO:0000313" key="3">
    <source>
        <dbReference type="Proteomes" id="UP000001307"/>
    </source>
</evidence>
<accession>E4XRJ1</accession>
<evidence type="ECO:0000313" key="1">
    <source>
        <dbReference type="EMBL" id="CBY12407.1"/>
    </source>
</evidence>
<organism evidence="1">
    <name type="scientific">Oikopleura dioica</name>
    <name type="common">Tunicate</name>
    <dbReference type="NCBI Taxonomy" id="34765"/>
    <lineage>
        <taxon>Eukaryota</taxon>
        <taxon>Metazoa</taxon>
        <taxon>Chordata</taxon>
        <taxon>Tunicata</taxon>
        <taxon>Appendicularia</taxon>
        <taxon>Copelata</taxon>
        <taxon>Oikopleuridae</taxon>
        <taxon>Oikopleura</taxon>
    </lineage>
</organism>
<dbReference type="EMBL" id="FN653118">
    <property type="protein sequence ID" value="CBY12407.1"/>
    <property type="molecule type" value="Genomic_DNA"/>
</dbReference>
<name>E4XRJ1_OIKDI</name>
<dbReference type="InterPro" id="IPR038765">
    <property type="entry name" value="Papain-like_cys_pep_sf"/>
</dbReference>
<keyword evidence="3" id="KW-1185">Reference proteome</keyword>
<dbReference type="Proteomes" id="UP000001307">
    <property type="component" value="Unassembled WGS sequence"/>
</dbReference>
<dbReference type="SUPFAM" id="SSF54001">
    <property type="entry name" value="Cysteine proteinases"/>
    <property type="match status" value="1"/>
</dbReference>
<dbReference type="EMBL" id="FN656643">
    <property type="protein sequence ID" value="CBY41788.1"/>
    <property type="molecule type" value="Genomic_DNA"/>
</dbReference>
<evidence type="ECO:0000313" key="2">
    <source>
        <dbReference type="EMBL" id="CBY41788.1"/>
    </source>
</evidence>
<protein>
    <submittedName>
        <fullName evidence="1">Uncharacterized protein</fullName>
    </submittedName>
</protein>
<proteinExistence type="predicted"/>
<dbReference type="AlphaFoldDB" id="E4XRJ1"/>
<gene>
    <name evidence="1" type="ORF">GSOID_T00001776001</name>
    <name evidence="2" type="ORF">GSOID_T00023880001</name>
</gene>